<evidence type="ECO:0000256" key="1">
    <source>
        <dbReference type="SAM" id="SignalP"/>
    </source>
</evidence>
<organism evidence="2 3">
    <name type="scientific">Schaalia canis</name>
    <dbReference type="NCBI Taxonomy" id="100469"/>
    <lineage>
        <taxon>Bacteria</taxon>
        <taxon>Bacillati</taxon>
        <taxon>Actinomycetota</taxon>
        <taxon>Actinomycetes</taxon>
        <taxon>Actinomycetales</taxon>
        <taxon>Actinomycetaceae</taxon>
        <taxon>Schaalia</taxon>
    </lineage>
</organism>
<gene>
    <name evidence="2" type="ORF">EII11_09695</name>
</gene>
<evidence type="ECO:0000313" key="3">
    <source>
        <dbReference type="Proteomes" id="UP000280444"/>
    </source>
</evidence>
<dbReference type="Proteomes" id="UP000280444">
    <property type="component" value="Unassembled WGS sequence"/>
</dbReference>
<evidence type="ECO:0000313" key="2">
    <source>
        <dbReference type="EMBL" id="RRC94574.1"/>
    </source>
</evidence>
<dbReference type="SUPFAM" id="SSF53850">
    <property type="entry name" value="Periplasmic binding protein-like II"/>
    <property type="match status" value="1"/>
</dbReference>
<reference evidence="2 3" key="1">
    <citation type="submission" date="2018-11" db="EMBL/GenBank/DDBJ databases">
        <title>Genomes From Bacteria Associated with the Canine Oral Cavity: a Test Case for Automated Genome-Based Taxonomic Assignment.</title>
        <authorList>
            <person name="Coil D.A."/>
            <person name="Jospin G."/>
            <person name="Darling A.E."/>
            <person name="Wallis C."/>
            <person name="Davis I.J."/>
            <person name="Harris S."/>
            <person name="Eisen J.A."/>
            <person name="Holcombe L.J."/>
            <person name="O'Flynn C."/>
        </authorList>
    </citation>
    <scope>NUCLEOTIDE SEQUENCE [LARGE SCALE GENOMIC DNA]</scope>
    <source>
        <strain evidence="2 3">OH770</strain>
    </source>
</reference>
<keyword evidence="3" id="KW-1185">Reference proteome</keyword>
<name>A0A3P1SBZ3_9ACTO</name>
<comment type="caution">
    <text evidence="2">The sequence shown here is derived from an EMBL/GenBank/DDBJ whole genome shotgun (WGS) entry which is preliminary data.</text>
</comment>
<dbReference type="PROSITE" id="PS51257">
    <property type="entry name" value="PROKAR_LIPOPROTEIN"/>
    <property type="match status" value="1"/>
</dbReference>
<dbReference type="PANTHER" id="PTHR43649">
    <property type="entry name" value="ARABINOSE-BINDING PROTEIN-RELATED"/>
    <property type="match status" value="1"/>
</dbReference>
<dbReference type="EMBL" id="RQZF01000013">
    <property type="protein sequence ID" value="RRC94574.1"/>
    <property type="molecule type" value="Genomic_DNA"/>
</dbReference>
<sequence length="433" mass="45281">MRKTTTMVAAASAFALTLGLAACSQGGDDSVSSASSATDGTSITYVLPTSWASVPALTSAVEDFNAANDITVTLQAVPDENYNSVVGSRLAGGTDIDIFAGSYTLFDVPNVMVDLSGEDFTSRMPKASIDSITFSDGKIYSYPSPTPGASFGVFYNKKVFEAAKITTPATLDELTAAMKTLKDSGVAPLYLAGKDGWTLLQHRNATNPLMNLSGDTIGKLNSNSIRWDAIPELKDQYTALAQWAENGYLNDNVLTATYEESLQNLVDGKAGMIINGTWVIGALADLNESAKDTIGFFPLPSKDGKTMLGVSGADGLHIAKSSANIDAAKKFLAFLSSKEIAQKFMDGAPGISNFTDVTVPDSTPVAMKEVSEAIANGDTTLAIDKVSLVPAPETDLIAAYQQLVAGKMSADEFLTAEAEGMIASGKAAGIEGF</sequence>
<proteinExistence type="predicted"/>
<dbReference type="RefSeq" id="WP_124872172.1">
    <property type="nucleotide sequence ID" value="NZ_RQZF01000013.1"/>
</dbReference>
<accession>A0A3P1SBZ3</accession>
<feature type="chain" id="PRO_5039208542" evidence="1">
    <location>
        <begin position="22"/>
        <end position="433"/>
    </location>
</feature>
<feature type="signal peptide" evidence="1">
    <location>
        <begin position="1"/>
        <end position="21"/>
    </location>
</feature>
<keyword evidence="1" id="KW-0732">Signal</keyword>
<dbReference type="Pfam" id="PF01547">
    <property type="entry name" value="SBP_bac_1"/>
    <property type="match status" value="1"/>
</dbReference>
<dbReference type="InterPro" id="IPR050490">
    <property type="entry name" value="Bact_solute-bd_prot1"/>
</dbReference>
<dbReference type="OrthoDB" id="366726at2"/>
<dbReference type="Gene3D" id="3.40.190.10">
    <property type="entry name" value="Periplasmic binding protein-like II"/>
    <property type="match status" value="2"/>
</dbReference>
<dbReference type="InterPro" id="IPR006059">
    <property type="entry name" value="SBP"/>
</dbReference>
<protein>
    <submittedName>
        <fullName evidence="2">Extracellular solute-binding protein</fullName>
    </submittedName>
</protein>
<dbReference type="AlphaFoldDB" id="A0A3P1SBZ3"/>